<accession>A0ABW3DAB6</accession>
<protein>
    <recommendedName>
        <fullName evidence="4">DUF3139 domain-containing protein</fullName>
    </recommendedName>
</protein>
<dbReference type="EMBL" id="JBHTIU010000030">
    <property type="protein sequence ID" value="MFD0869489.1"/>
    <property type="molecule type" value="Genomic_DNA"/>
</dbReference>
<keyword evidence="1" id="KW-0472">Membrane</keyword>
<evidence type="ECO:0008006" key="4">
    <source>
        <dbReference type="Google" id="ProtNLM"/>
    </source>
</evidence>
<gene>
    <name evidence="2" type="ORF">ACFQ03_10040</name>
</gene>
<proteinExistence type="predicted"/>
<organism evidence="2 3">
    <name type="scientific">Paenibacillus residui</name>
    <dbReference type="NCBI Taxonomy" id="629724"/>
    <lineage>
        <taxon>Bacteria</taxon>
        <taxon>Bacillati</taxon>
        <taxon>Bacillota</taxon>
        <taxon>Bacilli</taxon>
        <taxon>Bacillales</taxon>
        <taxon>Paenibacillaceae</taxon>
        <taxon>Paenibacillus</taxon>
    </lineage>
</organism>
<reference evidence="3" key="1">
    <citation type="journal article" date="2019" name="Int. J. Syst. Evol. Microbiol.">
        <title>The Global Catalogue of Microorganisms (GCM) 10K type strain sequencing project: providing services to taxonomists for standard genome sequencing and annotation.</title>
        <authorList>
            <consortium name="The Broad Institute Genomics Platform"/>
            <consortium name="The Broad Institute Genome Sequencing Center for Infectious Disease"/>
            <person name="Wu L."/>
            <person name="Ma J."/>
        </authorList>
    </citation>
    <scope>NUCLEOTIDE SEQUENCE [LARGE SCALE GENOMIC DNA]</scope>
    <source>
        <strain evidence="3">CCUG 57263</strain>
    </source>
</reference>
<sequence>MRNNATKMILTLLAVILIISAYLLFNYMSDPYAKHNIAAKNTLDKFYDAFIREDYQTISTLIVNKNPQMVINIRHWYGDVKKYEIIHIRKVDEFEKKAKIKITSLLNSEERRLFAILHGKNYV</sequence>
<keyword evidence="1" id="KW-1133">Transmembrane helix</keyword>
<dbReference type="RefSeq" id="WP_379287882.1">
    <property type="nucleotide sequence ID" value="NZ_JBHTIU010000030.1"/>
</dbReference>
<evidence type="ECO:0000256" key="1">
    <source>
        <dbReference type="SAM" id="Phobius"/>
    </source>
</evidence>
<evidence type="ECO:0000313" key="2">
    <source>
        <dbReference type="EMBL" id="MFD0869489.1"/>
    </source>
</evidence>
<keyword evidence="1" id="KW-0812">Transmembrane</keyword>
<name>A0ABW3DAB6_9BACL</name>
<comment type="caution">
    <text evidence="2">The sequence shown here is derived from an EMBL/GenBank/DDBJ whole genome shotgun (WGS) entry which is preliminary data.</text>
</comment>
<feature type="transmembrane region" description="Helical" evidence="1">
    <location>
        <begin position="6"/>
        <end position="25"/>
    </location>
</feature>
<dbReference type="Proteomes" id="UP001597120">
    <property type="component" value="Unassembled WGS sequence"/>
</dbReference>
<keyword evidence="3" id="KW-1185">Reference proteome</keyword>
<evidence type="ECO:0000313" key="3">
    <source>
        <dbReference type="Proteomes" id="UP001597120"/>
    </source>
</evidence>